<keyword evidence="6 8" id="KW-0675">Receptor</keyword>
<feature type="transmembrane region" description="Helical" evidence="9">
    <location>
        <begin position="156"/>
        <end position="180"/>
    </location>
</feature>
<dbReference type="STRING" id="283909.R7TAU7"/>
<evidence type="ECO:0000256" key="9">
    <source>
        <dbReference type="SAM" id="Phobius"/>
    </source>
</evidence>
<evidence type="ECO:0000256" key="4">
    <source>
        <dbReference type="ARBA" id="ARBA00023040"/>
    </source>
</evidence>
<feature type="transmembrane region" description="Helical" evidence="9">
    <location>
        <begin position="215"/>
        <end position="233"/>
    </location>
</feature>
<evidence type="ECO:0000313" key="11">
    <source>
        <dbReference type="EMBL" id="ELT88617.1"/>
    </source>
</evidence>
<evidence type="ECO:0000313" key="13">
    <source>
        <dbReference type="Proteomes" id="UP000014760"/>
    </source>
</evidence>
<dbReference type="Gene3D" id="1.20.1070.10">
    <property type="entry name" value="Rhodopsin 7-helix transmembrane proteins"/>
    <property type="match status" value="1"/>
</dbReference>
<dbReference type="GO" id="GO:0004930">
    <property type="term" value="F:G protein-coupled receptor activity"/>
    <property type="evidence" value="ECO:0007669"/>
    <property type="project" value="UniProtKB-KW"/>
</dbReference>
<keyword evidence="4 8" id="KW-0297">G-protein coupled receptor</keyword>
<feature type="transmembrane region" description="Helical" evidence="9">
    <location>
        <begin position="116"/>
        <end position="136"/>
    </location>
</feature>
<sequence length="239" mass="27101">YLTPITILLGGFANLLSFLVFTVTHLKRQSSSIYLASLAMADIIFLSSLTFIWLGGLPSQMKLSLFHQDIWCQLVLYSTHVTTFLSVWYVVSFTVERYIIVHYPLRKDRYCTPKRAKRVVISLAGIGLLLYSFVPITSGVSELEPGRGVCMPLPEYYSLNTITTLLDTFLTFIIPSFIIVSLNIRIAIKINYCSGPKFIRIASGRLRAQQRTARMLIIVSSVFVLVNLPQHGFRMYAFL</sequence>
<dbReference type="Pfam" id="PF00001">
    <property type="entry name" value="7tm_1"/>
    <property type="match status" value="1"/>
</dbReference>
<feature type="transmembrane region" description="Helical" evidence="9">
    <location>
        <begin position="74"/>
        <end position="95"/>
    </location>
</feature>
<dbReference type="InterPro" id="IPR000276">
    <property type="entry name" value="GPCR_Rhodpsn"/>
</dbReference>
<dbReference type="PANTHER" id="PTHR24243">
    <property type="entry name" value="G-PROTEIN COUPLED RECEPTOR"/>
    <property type="match status" value="1"/>
</dbReference>
<reference evidence="11 13" key="2">
    <citation type="journal article" date="2013" name="Nature">
        <title>Insights into bilaterian evolution from three spiralian genomes.</title>
        <authorList>
            <person name="Simakov O."/>
            <person name="Marletaz F."/>
            <person name="Cho S.J."/>
            <person name="Edsinger-Gonzales E."/>
            <person name="Havlak P."/>
            <person name="Hellsten U."/>
            <person name="Kuo D.H."/>
            <person name="Larsson T."/>
            <person name="Lv J."/>
            <person name="Arendt D."/>
            <person name="Savage R."/>
            <person name="Osoegawa K."/>
            <person name="de Jong P."/>
            <person name="Grimwood J."/>
            <person name="Chapman J.A."/>
            <person name="Shapiro H."/>
            <person name="Aerts A."/>
            <person name="Otillar R.P."/>
            <person name="Terry A.Y."/>
            <person name="Boore J.L."/>
            <person name="Grigoriev I.V."/>
            <person name="Lindberg D.R."/>
            <person name="Seaver E.C."/>
            <person name="Weisblat D.A."/>
            <person name="Putnam N.H."/>
            <person name="Rokhsar D.S."/>
        </authorList>
    </citation>
    <scope>NUCLEOTIDE SEQUENCE</scope>
    <source>
        <strain evidence="11 13">I ESC-2004</strain>
    </source>
</reference>
<evidence type="ECO:0000313" key="12">
    <source>
        <dbReference type="EnsemblMetazoa" id="CapteP27008"/>
    </source>
</evidence>
<comment type="similarity">
    <text evidence="8">Belongs to the G-protein coupled receptor 1 family.</text>
</comment>
<evidence type="ECO:0000256" key="8">
    <source>
        <dbReference type="RuleBase" id="RU000688"/>
    </source>
</evidence>
<evidence type="ECO:0000256" key="7">
    <source>
        <dbReference type="ARBA" id="ARBA00023224"/>
    </source>
</evidence>
<evidence type="ECO:0000256" key="1">
    <source>
        <dbReference type="ARBA" id="ARBA00004141"/>
    </source>
</evidence>
<dbReference type="Proteomes" id="UP000014760">
    <property type="component" value="Unassembled WGS sequence"/>
</dbReference>
<feature type="non-terminal residue" evidence="11">
    <location>
        <position position="1"/>
    </location>
</feature>
<keyword evidence="3 9" id="KW-1133">Transmembrane helix</keyword>
<dbReference type="EnsemblMetazoa" id="CapteT27008">
    <property type="protein sequence ID" value="CapteP27008"/>
    <property type="gene ID" value="CapteG27008"/>
</dbReference>
<evidence type="ECO:0000256" key="3">
    <source>
        <dbReference type="ARBA" id="ARBA00022989"/>
    </source>
</evidence>
<dbReference type="PROSITE" id="PS50262">
    <property type="entry name" value="G_PROTEIN_RECEP_F1_2"/>
    <property type="match status" value="1"/>
</dbReference>
<evidence type="ECO:0000256" key="5">
    <source>
        <dbReference type="ARBA" id="ARBA00023136"/>
    </source>
</evidence>
<dbReference type="HOGENOM" id="CLU_009579_24_0_1"/>
<comment type="subcellular location">
    <subcellularLocation>
        <location evidence="1">Membrane</location>
        <topology evidence="1">Multi-pass membrane protein</topology>
    </subcellularLocation>
</comment>
<dbReference type="EMBL" id="KB311774">
    <property type="protein sequence ID" value="ELT88617.1"/>
    <property type="molecule type" value="Genomic_DNA"/>
</dbReference>
<keyword evidence="5 9" id="KW-0472">Membrane</keyword>
<keyword evidence="13" id="KW-1185">Reference proteome</keyword>
<gene>
    <name evidence="11" type="ORF">CAPTEDRAFT_27008</name>
</gene>
<evidence type="ECO:0000256" key="6">
    <source>
        <dbReference type="ARBA" id="ARBA00023170"/>
    </source>
</evidence>
<organism evidence="11">
    <name type="scientific">Capitella teleta</name>
    <name type="common">Polychaete worm</name>
    <dbReference type="NCBI Taxonomy" id="283909"/>
    <lineage>
        <taxon>Eukaryota</taxon>
        <taxon>Metazoa</taxon>
        <taxon>Spiralia</taxon>
        <taxon>Lophotrochozoa</taxon>
        <taxon>Annelida</taxon>
        <taxon>Polychaeta</taxon>
        <taxon>Sedentaria</taxon>
        <taxon>Scolecida</taxon>
        <taxon>Capitellidae</taxon>
        <taxon>Capitella</taxon>
    </lineage>
</organism>
<keyword evidence="2 8" id="KW-0812">Transmembrane</keyword>
<proteinExistence type="inferred from homology"/>
<protein>
    <recommendedName>
        <fullName evidence="10">G-protein coupled receptors family 1 profile domain-containing protein</fullName>
    </recommendedName>
</protein>
<dbReference type="AlphaFoldDB" id="R7TAU7"/>
<dbReference type="SUPFAM" id="SSF81321">
    <property type="entry name" value="Family A G protein-coupled receptor-like"/>
    <property type="match status" value="1"/>
</dbReference>
<dbReference type="PRINTS" id="PR00237">
    <property type="entry name" value="GPCRRHODOPSN"/>
</dbReference>
<feature type="transmembrane region" description="Helical" evidence="9">
    <location>
        <begin position="33"/>
        <end position="54"/>
    </location>
</feature>
<evidence type="ECO:0000256" key="2">
    <source>
        <dbReference type="ARBA" id="ARBA00022692"/>
    </source>
</evidence>
<feature type="domain" description="G-protein coupled receptors family 1 profile" evidence="10">
    <location>
        <begin position="13"/>
        <end position="239"/>
    </location>
</feature>
<dbReference type="PROSITE" id="PS00237">
    <property type="entry name" value="G_PROTEIN_RECEP_F1_1"/>
    <property type="match status" value="1"/>
</dbReference>
<dbReference type="GO" id="GO:0005886">
    <property type="term" value="C:plasma membrane"/>
    <property type="evidence" value="ECO:0007669"/>
    <property type="project" value="TreeGrafter"/>
</dbReference>
<dbReference type="EMBL" id="AMQN01015298">
    <property type="status" value="NOT_ANNOTATED_CDS"/>
    <property type="molecule type" value="Genomic_DNA"/>
</dbReference>
<dbReference type="OrthoDB" id="9990906at2759"/>
<evidence type="ECO:0000259" key="10">
    <source>
        <dbReference type="PROSITE" id="PS50262"/>
    </source>
</evidence>
<name>R7TAU7_CAPTE</name>
<feature type="non-terminal residue" evidence="11">
    <location>
        <position position="239"/>
    </location>
</feature>
<reference evidence="13" key="1">
    <citation type="submission" date="2012-12" db="EMBL/GenBank/DDBJ databases">
        <authorList>
            <person name="Hellsten U."/>
            <person name="Grimwood J."/>
            <person name="Chapman J.A."/>
            <person name="Shapiro H."/>
            <person name="Aerts A."/>
            <person name="Otillar R.P."/>
            <person name="Terry A.Y."/>
            <person name="Boore J.L."/>
            <person name="Simakov O."/>
            <person name="Marletaz F."/>
            <person name="Cho S.-J."/>
            <person name="Edsinger-Gonzales E."/>
            <person name="Havlak P."/>
            <person name="Kuo D.-H."/>
            <person name="Larsson T."/>
            <person name="Lv J."/>
            <person name="Arendt D."/>
            <person name="Savage R."/>
            <person name="Osoegawa K."/>
            <person name="de Jong P."/>
            <person name="Lindberg D.R."/>
            <person name="Seaver E.C."/>
            <person name="Weisblat D.A."/>
            <person name="Putnam N.H."/>
            <person name="Grigoriev I.V."/>
            <person name="Rokhsar D.S."/>
        </authorList>
    </citation>
    <scope>NUCLEOTIDE SEQUENCE</scope>
    <source>
        <strain evidence="13">I ESC-2004</strain>
    </source>
</reference>
<dbReference type="PANTHER" id="PTHR24243:SF230">
    <property type="entry name" value="G-PROTEIN COUPLED RECEPTORS FAMILY 1 PROFILE DOMAIN-CONTAINING PROTEIN"/>
    <property type="match status" value="1"/>
</dbReference>
<accession>R7TAU7</accession>
<reference evidence="12" key="3">
    <citation type="submission" date="2015-06" db="UniProtKB">
        <authorList>
            <consortium name="EnsemblMetazoa"/>
        </authorList>
    </citation>
    <scope>IDENTIFICATION</scope>
</reference>
<keyword evidence="7 8" id="KW-0807">Transducer</keyword>
<dbReference type="InterPro" id="IPR017452">
    <property type="entry name" value="GPCR_Rhodpsn_7TM"/>
</dbReference>
<feature type="transmembrane region" description="Helical" evidence="9">
    <location>
        <begin position="6"/>
        <end position="26"/>
    </location>
</feature>